<dbReference type="PROSITE" id="PS51705">
    <property type="entry name" value="G_HFLX"/>
    <property type="match status" value="1"/>
</dbReference>
<dbReference type="InterPro" id="IPR032305">
    <property type="entry name" value="GTP-bd_M"/>
</dbReference>
<evidence type="ECO:0000256" key="1">
    <source>
        <dbReference type="ARBA" id="ARBA00022723"/>
    </source>
</evidence>
<comment type="caution">
    <text evidence="7">The sequence shown here is derived from an EMBL/GenBank/DDBJ whole genome shotgun (WGS) entry which is preliminary data.</text>
</comment>
<dbReference type="InterPro" id="IPR030394">
    <property type="entry name" value="G_HFLX_dom"/>
</dbReference>
<dbReference type="InterPro" id="IPR006073">
    <property type="entry name" value="GTP-bd"/>
</dbReference>
<dbReference type="Proteomes" id="UP001484239">
    <property type="component" value="Unassembled WGS sequence"/>
</dbReference>
<dbReference type="Pfam" id="PF13167">
    <property type="entry name" value="GTP-bdg_N"/>
    <property type="match status" value="1"/>
</dbReference>
<evidence type="ECO:0000256" key="5">
    <source>
        <dbReference type="HAMAP-Rule" id="MF_00900"/>
    </source>
</evidence>
<dbReference type="RefSeq" id="WP_405274399.1">
    <property type="nucleotide sequence ID" value="NZ_CP144380.1"/>
</dbReference>
<dbReference type="PANTHER" id="PTHR10229">
    <property type="entry name" value="GTP-BINDING PROTEIN HFLX"/>
    <property type="match status" value="1"/>
</dbReference>
<keyword evidence="4 5" id="KW-0342">GTP-binding</keyword>
<evidence type="ECO:0000256" key="3">
    <source>
        <dbReference type="ARBA" id="ARBA00022842"/>
    </source>
</evidence>
<dbReference type="InterPro" id="IPR025121">
    <property type="entry name" value="GTPase_HflX_N"/>
</dbReference>
<dbReference type="PANTHER" id="PTHR10229:SF0">
    <property type="entry name" value="GTP-BINDING PROTEIN 6-RELATED"/>
    <property type="match status" value="1"/>
</dbReference>
<dbReference type="Gene3D" id="3.40.50.300">
    <property type="entry name" value="P-loop containing nucleotide triphosphate hydrolases"/>
    <property type="match status" value="1"/>
</dbReference>
<dbReference type="InterPro" id="IPR016496">
    <property type="entry name" value="GTPase_HflX"/>
</dbReference>
<comment type="subunit">
    <text evidence="5">Monomer. Associates with the 50S ribosomal subunit.</text>
</comment>
<evidence type="ECO:0000313" key="8">
    <source>
        <dbReference type="Proteomes" id="UP001484239"/>
    </source>
</evidence>
<evidence type="ECO:0000313" key="7">
    <source>
        <dbReference type="EMBL" id="MEK9502294.1"/>
    </source>
</evidence>
<dbReference type="NCBIfam" id="TIGR03156">
    <property type="entry name" value="GTP_HflX"/>
    <property type="match status" value="1"/>
</dbReference>
<evidence type="ECO:0000256" key="4">
    <source>
        <dbReference type="ARBA" id="ARBA00023134"/>
    </source>
</evidence>
<dbReference type="Pfam" id="PF01926">
    <property type="entry name" value="MMR_HSR1"/>
    <property type="match status" value="1"/>
</dbReference>
<feature type="domain" description="Hflx-type G" evidence="6">
    <location>
        <begin position="186"/>
        <end position="356"/>
    </location>
</feature>
<dbReference type="SUPFAM" id="SSF52540">
    <property type="entry name" value="P-loop containing nucleoside triphosphate hydrolases"/>
    <property type="match status" value="1"/>
</dbReference>
<accession>A0ABU9EDV8</accession>
<reference evidence="7 8" key="1">
    <citation type="submission" date="2024-02" db="EMBL/GenBank/DDBJ databases">
        <title>A novel Gemmatimonadota bacterium.</title>
        <authorList>
            <person name="Du Z.-J."/>
            <person name="Ye Y.-Q."/>
        </authorList>
    </citation>
    <scope>NUCLEOTIDE SEQUENCE [LARGE SCALE GENOMIC DNA]</scope>
    <source>
        <strain evidence="7 8">DH-20</strain>
    </source>
</reference>
<dbReference type="InterPro" id="IPR027417">
    <property type="entry name" value="P-loop_NTPase"/>
</dbReference>
<proteinExistence type="inferred from homology"/>
<dbReference type="Pfam" id="PF16360">
    <property type="entry name" value="GTP-bdg_M"/>
    <property type="match status" value="1"/>
</dbReference>
<comment type="function">
    <text evidence="5">GTPase that associates with the 50S ribosomal subunit and may have a role during protein synthesis or ribosome biogenesis.</text>
</comment>
<dbReference type="HAMAP" id="MF_00900">
    <property type="entry name" value="GTPase_HflX"/>
    <property type="match status" value="1"/>
</dbReference>
<keyword evidence="3" id="KW-0460">Magnesium</keyword>
<gene>
    <name evidence="5 7" type="primary">hflX</name>
    <name evidence="7" type="ORF">WI372_14975</name>
</gene>
<dbReference type="PRINTS" id="PR00326">
    <property type="entry name" value="GTP1OBG"/>
</dbReference>
<keyword evidence="8" id="KW-1185">Reference proteome</keyword>
<sequence>MSAPPRELDPRIAEEHLEELARLTDTAGGQVTAVVRQRLDSPSPKTFIGQGKAEELKQVVESSGADLVIFDEELSPAQGKNLEQVTGVRVMDRPELILDIFATRARSKEARMQVELAQLEYLLPRLKRMWSHLSRTRGGIGLRGPGETQLETDRRLIGTRIADLRKKLRDVARAREIQRQSRQGEFRAALVGYTNAGKSSLLRALSGSEVFVEDRLFATLDSTTRTVELGDGYDMLVTDTVGFIRKLPHHLVASFRSTLEEAREADVLLHVIDSSHPDREEQEEVVAEVLADLELDDRPQVLVYNKIDRLTHAEESAIKDRIRAFSSRPAVFVSAHQPETLGRLRDALKARMRARLHKVRIELPARDGEALALLYRQGEVIERDDRGATIEVVVRVPDALLGRLRQRPGLVLVEGGEE</sequence>
<dbReference type="CDD" id="cd01878">
    <property type="entry name" value="HflX"/>
    <property type="match status" value="1"/>
</dbReference>
<dbReference type="PIRSF" id="PIRSF006809">
    <property type="entry name" value="GTP-binding_hflX_prd"/>
    <property type="match status" value="1"/>
</dbReference>
<evidence type="ECO:0000256" key="2">
    <source>
        <dbReference type="ARBA" id="ARBA00022741"/>
    </source>
</evidence>
<evidence type="ECO:0000259" key="6">
    <source>
        <dbReference type="PROSITE" id="PS51705"/>
    </source>
</evidence>
<comment type="subcellular location">
    <subcellularLocation>
        <location evidence="5">Cytoplasm</location>
    </subcellularLocation>
    <text evidence="5">May associate with membranes.</text>
</comment>
<protein>
    <recommendedName>
        <fullName evidence="5">GTPase HflX</fullName>
    </recommendedName>
    <alternativeName>
        <fullName evidence="5">GTP-binding protein HflX</fullName>
    </alternativeName>
</protein>
<dbReference type="InterPro" id="IPR042108">
    <property type="entry name" value="GTPase_HflX_N_sf"/>
</dbReference>
<keyword evidence="5" id="KW-0963">Cytoplasm</keyword>
<keyword evidence="1" id="KW-0479">Metal-binding</keyword>
<keyword evidence="2 5" id="KW-0547">Nucleotide-binding</keyword>
<dbReference type="Gene3D" id="3.40.50.11060">
    <property type="entry name" value="GTPase HflX, N-terminal domain"/>
    <property type="match status" value="1"/>
</dbReference>
<organism evidence="7 8">
    <name type="scientific">Gaopeijia maritima</name>
    <dbReference type="NCBI Taxonomy" id="3119007"/>
    <lineage>
        <taxon>Bacteria</taxon>
        <taxon>Pseudomonadati</taxon>
        <taxon>Gemmatimonadota</taxon>
        <taxon>Longimicrobiia</taxon>
        <taxon>Gaopeijiales</taxon>
        <taxon>Gaopeijiaceae</taxon>
        <taxon>Gaopeijia</taxon>
    </lineage>
</organism>
<dbReference type="Gene3D" id="6.10.250.2860">
    <property type="match status" value="1"/>
</dbReference>
<name>A0ABU9EDV8_9BACT</name>
<comment type="similarity">
    <text evidence="5">Belongs to the TRAFAC class OBG-HflX-like GTPase superfamily. HflX GTPase family.</text>
</comment>
<dbReference type="EMBL" id="JBBHLI010000010">
    <property type="protein sequence ID" value="MEK9502294.1"/>
    <property type="molecule type" value="Genomic_DNA"/>
</dbReference>